<dbReference type="EnsemblPlants" id="MELO3C007045.2.1">
    <property type="protein sequence ID" value="MELO3C007045.2.1"/>
    <property type="gene ID" value="MELO3C007045.2"/>
</dbReference>
<organism evidence="1">
    <name type="scientific">Cucumis melo</name>
    <name type="common">Muskmelon</name>
    <dbReference type="NCBI Taxonomy" id="3656"/>
    <lineage>
        <taxon>Eukaryota</taxon>
        <taxon>Viridiplantae</taxon>
        <taxon>Streptophyta</taxon>
        <taxon>Embryophyta</taxon>
        <taxon>Tracheophyta</taxon>
        <taxon>Spermatophyta</taxon>
        <taxon>Magnoliopsida</taxon>
        <taxon>eudicotyledons</taxon>
        <taxon>Gunneridae</taxon>
        <taxon>Pentapetalae</taxon>
        <taxon>rosids</taxon>
        <taxon>fabids</taxon>
        <taxon>Cucurbitales</taxon>
        <taxon>Cucurbitaceae</taxon>
        <taxon>Benincaseae</taxon>
        <taxon>Cucumis</taxon>
    </lineage>
</organism>
<protein>
    <submittedName>
        <fullName evidence="1">Uncharacterized protein</fullName>
    </submittedName>
</protein>
<accession>A0A9I9CQU9</accession>
<dbReference type="AlphaFoldDB" id="A0A9I9CQU9"/>
<name>A0A9I9CQU9_CUCME</name>
<dbReference type="Gramene" id="MELO3C007045.2.1">
    <property type="protein sequence ID" value="MELO3C007045.2.1"/>
    <property type="gene ID" value="MELO3C007045.2"/>
</dbReference>
<proteinExistence type="predicted"/>
<sequence>MWCGVGDGGDGDIVKRNSGKNRIAAEADGKEELEMEKCMEGGEIRESGQNKP</sequence>
<reference evidence="1" key="1">
    <citation type="submission" date="2023-03" db="UniProtKB">
        <authorList>
            <consortium name="EnsemblPlants"/>
        </authorList>
    </citation>
    <scope>IDENTIFICATION</scope>
</reference>
<evidence type="ECO:0000313" key="1">
    <source>
        <dbReference type="EnsemblPlants" id="MELO3C007045.2.1"/>
    </source>
</evidence>